<feature type="transmembrane region" description="Helical" evidence="1">
    <location>
        <begin position="16"/>
        <end position="36"/>
    </location>
</feature>
<dbReference type="AlphaFoldDB" id="A0A329LP52"/>
<feature type="transmembrane region" description="Helical" evidence="1">
    <location>
        <begin position="42"/>
        <end position="66"/>
    </location>
</feature>
<sequence>MISSQNPTHKIRNPRGVPVIAGLSLIIGIHIFRMLKVNQAGILTWIEIGVLIPCFVVVAVTLYWALKPASRIRIGERQLVVNGREIKADEIKEIMVRGYFNPIIGIKPVGKRIVPIKLCFRFLDEKGMKELADWAERNQVAFSYKHFMSWI</sequence>
<name>A0A329LP52_9BACL</name>
<dbReference type="EMBL" id="QMFB01000047">
    <property type="protein sequence ID" value="RAV09765.1"/>
    <property type="molecule type" value="Genomic_DNA"/>
</dbReference>
<keyword evidence="1" id="KW-0472">Membrane</keyword>
<reference evidence="2 3" key="1">
    <citation type="journal article" date="2009" name="Int. J. Syst. Evol. Microbiol.">
        <title>Paenibacillus contaminans sp. nov., isolated from a contaminated laboratory plate.</title>
        <authorList>
            <person name="Chou J.H."/>
            <person name="Lee J.H."/>
            <person name="Lin M.C."/>
            <person name="Chang P.S."/>
            <person name="Arun A.B."/>
            <person name="Young C.C."/>
            <person name="Chen W.M."/>
        </authorList>
    </citation>
    <scope>NUCLEOTIDE SEQUENCE [LARGE SCALE GENOMIC DNA]</scope>
    <source>
        <strain evidence="2 3">CKOBP-6</strain>
    </source>
</reference>
<evidence type="ECO:0000313" key="2">
    <source>
        <dbReference type="EMBL" id="RAV09765.1"/>
    </source>
</evidence>
<organism evidence="2 3">
    <name type="scientific">Paenibacillus contaminans</name>
    <dbReference type="NCBI Taxonomy" id="450362"/>
    <lineage>
        <taxon>Bacteria</taxon>
        <taxon>Bacillati</taxon>
        <taxon>Bacillota</taxon>
        <taxon>Bacilli</taxon>
        <taxon>Bacillales</taxon>
        <taxon>Paenibacillaceae</taxon>
        <taxon>Paenibacillus</taxon>
    </lineage>
</organism>
<gene>
    <name evidence="2" type="ORF">DQG23_38995</name>
</gene>
<dbReference type="RefSeq" id="WP_113036454.1">
    <property type="nucleotide sequence ID" value="NZ_QMFB01000047.1"/>
</dbReference>
<protein>
    <submittedName>
        <fullName evidence="2">Uncharacterized protein</fullName>
    </submittedName>
</protein>
<comment type="caution">
    <text evidence="2">The sequence shown here is derived from an EMBL/GenBank/DDBJ whole genome shotgun (WGS) entry which is preliminary data.</text>
</comment>
<evidence type="ECO:0000256" key="1">
    <source>
        <dbReference type="SAM" id="Phobius"/>
    </source>
</evidence>
<dbReference type="OrthoDB" id="2666190at2"/>
<keyword evidence="3" id="KW-1185">Reference proteome</keyword>
<evidence type="ECO:0000313" key="3">
    <source>
        <dbReference type="Proteomes" id="UP000250369"/>
    </source>
</evidence>
<keyword evidence="1" id="KW-1133">Transmembrane helix</keyword>
<keyword evidence="1" id="KW-0812">Transmembrane</keyword>
<accession>A0A329LP52</accession>
<proteinExistence type="predicted"/>
<dbReference type="Proteomes" id="UP000250369">
    <property type="component" value="Unassembled WGS sequence"/>
</dbReference>